<dbReference type="InterPro" id="IPR013324">
    <property type="entry name" value="RNA_pol_sigma_r3/r4-like"/>
</dbReference>
<keyword evidence="7" id="KW-1185">Reference proteome</keyword>
<protein>
    <submittedName>
        <fullName evidence="6">DNA-directed RNA polymerase sigma-70 factor</fullName>
    </submittedName>
</protein>
<dbReference type="NCBIfam" id="TIGR02937">
    <property type="entry name" value="sigma70-ECF"/>
    <property type="match status" value="1"/>
</dbReference>
<keyword evidence="2" id="KW-0805">Transcription regulation</keyword>
<dbReference type="InterPro" id="IPR007627">
    <property type="entry name" value="RNA_pol_sigma70_r2"/>
</dbReference>
<dbReference type="Gene3D" id="1.10.10.10">
    <property type="entry name" value="Winged helix-like DNA-binding domain superfamily/Winged helix DNA-binding domain"/>
    <property type="match status" value="1"/>
</dbReference>
<dbReference type="GO" id="GO:0000428">
    <property type="term" value="C:DNA-directed RNA polymerase complex"/>
    <property type="evidence" value="ECO:0007669"/>
    <property type="project" value="UniProtKB-KW"/>
</dbReference>
<proteinExistence type="inferred from homology"/>
<dbReference type="GO" id="GO:0016987">
    <property type="term" value="F:sigma factor activity"/>
    <property type="evidence" value="ECO:0007669"/>
    <property type="project" value="UniProtKB-KW"/>
</dbReference>
<keyword evidence="4" id="KW-0804">Transcription</keyword>
<dbReference type="SUPFAM" id="SSF88659">
    <property type="entry name" value="Sigma3 and sigma4 domains of RNA polymerase sigma factors"/>
    <property type="match status" value="1"/>
</dbReference>
<keyword evidence="6" id="KW-0240">DNA-directed RNA polymerase</keyword>
<dbReference type="InterPro" id="IPR039425">
    <property type="entry name" value="RNA_pol_sigma-70-like"/>
</dbReference>
<dbReference type="InterPro" id="IPR000792">
    <property type="entry name" value="Tscrpt_reg_LuxR_C"/>
</dbReference>
<evidence type="ECO:0000256" key="1">
    <source>
        <dbReference type="ARBA" id="ARBA00010641"/>
    </source>
</evidence>
<dbReference type="NCBIfam" id="TIGR02985">
    <property type="entry name" value="Sig70_bacteroi1"/>
    <property type="match status" value="1"/>
</dbReference>
<dbReference type="Pfam" id="PF08281">
    <property type="entry name" value="Sigma70_r4_2"/>
    <property type="match status" value="1"/>
</dbReference>
<dbReference type="InterPro" id="IPR014284">
    <property type="entry name" value="RNA_pol_sigma-70_dom"/>
</dbReference>
<dbReference type="KEGG" id="ada:A5CPEGH6_22430"/>
<name>A0A4Y1X3I9_9BACT</name>
<evidence type="ECO:0000256" key="2">
    <source>
        <dbReference type="ARBA" id="ARBA00023015"/>
    </source>
</evidence>
<evidence type="ECO:0000313" key="7">
    <source>
        <dbReference type="Proteomes" id="UP000319374"/>
    </source>
</evidence>
<dbReference type="GeneID" id="98674231"/>
<dbReference type="GO" id="GO:0006352">
    <property type="term" value="P:DNA-templated transcription initiation"/>
    <property type="evidence" value="ECO:0007669"/>
    <property type="project" value="InterPro"/>
</dbReference>
<dbReference type="Proteomes" id="UP000319374">
    <property type="component" value="Chromosome"/>
</dbReference>
<dbReference type="AlphaFoldDB" id="A0A4Y1X3I9"/>
<evidence type="ECO:0000259" key="5">
    <source>
        <dbReference type="PROSITE" id="PS00622"/>
    </source>
</evidence>
<dbReference type="InterPro" id="IPR013249">
    <property type="entry name" value="RNA_pol_sigma70_r4_t2"/>
</dbReference>
<dbReference type="InterPro" id="IPR013325">
    <property type="entry name" value="RNA_pol_sigma_r2"/>
</dbReference>
<sequence>MKTVGKEIIDGLNRGSESAFAALYDSYFSYLCACAATYVPDPVSAEELVNDVFVNIWEHRGRYRVPLHGYLVNSVRNACISHIRSQLFRRRLREGYERELLLFAEQRCLTDAHPLEVLSAQEVETRIRAVVETLPERCRAVFEQYFYRGESAREIAENLRIDPVTVRVHIKNALDRLRVELGPLLTVYLFTTFFKP</sequence>
<dbReference type="OrthoDB" id="9782991at2"/>
<gene>
    <name evidence="6" type="ORF">A5CPEGH6_22430</name>
</gene>
<comment type="similarity">
    <text evidence="1">Belongs to the sigma-70 factor family. ECF subfamily.</text>
</comment>
<dbReference type="PROSITE" id="PS00622">
    <property type="entry name" value="HTH_LUXR_1"/>
    <property type="match status" value="1"/>
</dbReference>
<feature type="domain" description="HTH luxR-type" evidence="5">
    <location>
        <begin position="149"/>
        <end position="176"/>
    </location>
</feature>
<organism evidence="6 7">
    <name type="scientific">Alistipes dispar</name>
    <dbReference type="NCBI Taxonomy" id="2585119"/>
    <lineage>
        <taxon>Bacteria</taxon>
        <taxon>Pseudomonadati</taxon>
        <taxon>Bacteroidota</taxon>
        <taxon>Bacteroidia</taxon>
        <taxon>Bacteroidales</taxon>
        <taxon>Rikenellaceae</taxon>
        <taxon>Alistipes</taxon>
    </lineage>
</organism>
<dbReference type="GO" id="GO:0003677">
    <property type="term" value="F:DNA binding"/>
    <property type="evidence" value="ECO:0007669"/>
    <property type="project" value="InterPro"/>
</dbReference>
<evidence type="ECO:0000313" key="6">
    <source>
        <dbReference type="EMBL" id="BBL07605.1"/>
    </source>
</evidence>
<reference evidence="7" key="1">
    <citation type="submission" date="2019-06" db="EMBL/GenBank/DDBJ databases">
        <title>Alistipes onderdonkii subsp. vulgaris subsp. nov., Alistipes dispar sp. nov. and Alistipes communis sp. nov., isolated from human faeces, and creation of Alistipes onderdonkii subsp. onderdonkii subsp. nov.</title>
        <authorList>
            <person name="Sakamoto M."/>
            <person name="Ikeyama N."/>
            <person name="Ogata Y."/>
            <person name="Suda W."/>
            <person name="Iino T."/>
            <person name="Hattori M."/>
            <person name="Ohkuma M."/>
        </authorList>
    </citation>
    <scope>NUCLEOTIDE SEQUENCE [LARGE SCALE GENOMIC DNA]</scope>
    <source>
        <strain evidence="7">5CPEGH6</strain>
    </source>
</reference>
<dbReference type="RefSeq" id="WP_141429761.1">
    <property type="nucleotide sequence ID" value="NZ_AP019736.1"/>
</dbReference>
<dbReference type="PANTHER" id="PTHR43133:SF46">
    <property type="entry name" value="RNA POLYMERASE SIGMA-70 FACTOR ECF SUBFAMILY"/>
    <property type="match status" value="1"/>
</dbReference>
<dbReference type="SUPFAM" id="SSF88946">
    <property type="entry name" value="Sigma2 domain of RNA polymerase sigma factors"/>
    <property type="match status" value="1"/>
</dbReference>
<dbReference type="EMBL" id="AP019736">
    <property type="protein sequence ID" value="BBL07605.1"/>
    <property type="molecule type" value="Genomic_DNA"/>
</dbReference>
<accession>A0A4Y1X3I9</accession>
<dbReference type="Pfam" id="PF04542">
    <property type="entry name" value="Sigma70_r2"/>
    <property type="match status" value="1"/>
</dbReference>
<dbReference type="InterPro" id="IPR036388">
    <property type="entry name" value="WH-like_DNA-bd_sf"/>
</dbReference>
<dbReference type="PANTHER" id="PTHR43133">
    <property type="entry name" value="RNA POLYMERASE ECF-TYPE SIGMA FACTO"/>
    <property type="match status" value="1"/>
</dbReference>
<dbReference type="Gene3D" id="1.10.1740.10">
    <property type="match status" value="1"/>
</dbReference>
<evidence type="ECO:0000256" key="4">
    <source>
        <dbReference type="ARBA" id="ARBA00023163"/>
    </source>
</evidence>
<dbReference type="InterPro" id="IPR014327">
    <property type="entry name" value="RNA_pol_sigma70_bacteroid"/>
</dbReference>
<keyword evidence="3" id="KW-0731">Sigma factor</keyword>
<evidence type="ECO:0000256" key="3">
    <source>
        <dbReference type="ARBA" id="ARBA00023082"/>
    </source>
</evidence>